<sequence length="1022" mass="117526">MFDWTKLQRLFTLIFCLALIACSQNQNIPPQNKTGKQDNIIDGVIWEAGNWEPHLLPKEKGRSWGNHRAVVKTESNHQAVGVRIPWRRSDDNPQDKAVFVVDAQSDQALHNVIVKSINNEFGEIIFEPNNKSNIYHIYYFPFESTGGWYPKINYLSSDQTADDNWLNTIGEISDNLFNSLPQGKVTHIQSVDNFHSFFPMEVIATVSETEQLFNNANSSYILFSEDRTHSIRMPNFIPKRWADRRLINSFEGSAKRGEYYTFQIGVLAKEQALNDLNVLYTDFTSLSGASINASEFICFNLGGVDLKGQSFKKPISIDKGFVQPLWFGVQIPNNESGRFSGEITITPRNAPAQKVLVNITIEDEIASNSGDDYPENMTRMRWLNSTIGTDPNFIIPPFTPVEYSGNLLSVLGRKVRLGHMGLPDQIDSYFNPEMTGLDNKPNHILSQPIAFNVTVGGHLESWASTAFKPITESKSRMSWGVKNESKKFKLLISGAMEYEGMLDYQIRLVAKNDVFIENIEVPIYMLSDAATYILGLGHKGQKRPDKVNWKWDVKNHQEGVWLGGINKGIQYVLRDENYIRPLNTNFYQNQPLVLPKSWENDGNGGISIETNKDHVLVRNYSGSRSMLAGDTLHFNIKFLITPFKLLNTKDHFQTRFVHKYVPVDTVIAWGGTVVNIHHANEINPYINYPFFNLGKQTNYIQEAHQKNVKVKLYNTIRELTYKTHEIFAMRSLGFEIFNDGEGGGHSWLQEHLRDHYHSAWHAWSVDDAAILNKGTSRWTNYYVEGLNWLAKNQEIDGLYLDDIAFSRETVKRIVSILYKHRPEVVIDLHSANQFNPRDGFINSTMLYMEHFPFISRLWFGEYFEYEKDKDYWFTEVSGLPFGLMGEMLQGGGHPYRGMLYGMTTRMYGKYDVRPIWKLMDNFDIENSEMKGYWLDNSPVKTNHENIIATSYLKSDRMLIALASWSEQDEKVNLDMDWKQIGFKSNRLFSPKVDTLQAYQEFNLEGPITIPKNMGLFLILEKK</sequence>
<gene>
    <name evidence="2" type="ORF">METZ01_LOCUS85132</name>
</gene>
<protein>
    <recommendedName>
        <fullName evidence="1">Glycoside hydrolase 123-like N-terminal domain-containing protein</fullName>
    </recommendedName>
</protein>
<dbReference type="PROSITE" id="PS51257">
    <property type="entry name" value="PROKAR_LIPOPROTEIN"/>
    <property type="match status" value="1"/>
</dbReference>
<organism evidence="2">
    <name type="scientific">marine metagenome</name>
    <dbReference type="NCBI Taxonomy" id="408172"/>
    <lineage>
        <taxon>unclassified sequences</taxon>
        <taxon>metagenomes</taxon>
        <taxon>ecological metagenomes</taxon>
    </lineage>
</organism>
<dbReference type="InterPro" id="IPR045711">
    <property type="entry name" value="GH123-like_N"/>
</dbReference>
<proteinExistence type="predicted"/>
<dbReference type="EMBL" id="UINC01007251">
    <property type="protein sequence ID" value="SVA32278.1"/>
    <property type="molecule type" value="Genomic_DNA"/>
</dbReference>
<reference evidence="2" key="1">
    <citation type="submission" date="2018-05" db="EMBL/GenBank/DDBJ databases">
        <authorList>
            <person name="Lanie J.A."/>
            <person name="Ng W.-L."/>
            <person name="Kazmierczak K.M."/>
            <person name="Andrzejewski T.M."/>
            <person name="Davidsen T.M."/>
            <person name="Wayne K.J."/>
            <person name="Tettelin H."/>
            <person name="Glass J.I."/>
            <person name="Rusch D."/>
            <person name="Podicherti R."/>
            <person name="Tsui H.-C.T."/>
            <person name="Winkler M.E."/>
        </authorList>
    </citation>
    <scope>NUCLEOTIDE SEQUENCE</scope>
</reference>
<accession>A0A381UXE0</accession>
<feature type="domain" description="Glycoside hydrolase 123-like N-terminal" evidence="1">
    <location>
        <begin position="62"/>
        <end position="1020"/>
    </location>
</feature>
<evidence type="ECO:0000259" key="1">
    <source>
        <dbReference type="Pfam" id="PF19543"/>
    </source>
</evidence>
<evidence type="ECO:0000313" key="2">
    <source>
        <dbReference type="EMBL" id="SVA32278.1"/>
    </source>
</evidence>
<dbReference type="AlphaFoldDB" id="A0A381UXE0"/>
<name>A0A381UXE0_9ZZZZ</name>
<dbReference type="Pfam" id="PF19543">
    <property type="entry name" value="GH123_N"/>
    <property type="match status" value="1"/>
</dbReference>